<comment type="subunit">
    <text evidence="4">Homotetramer.</text>
</comment>
<dbReference type="HAMAP" id="MF_00626">
    <property type="entry name" value="Germination_prot"/>
    <property type="match status" value="1"/>
</dbReference>
<keyword evidence="2 4" id="KW-0378">Hydrolase</keyword>
<comment type="similarity">
    <text evidence="4">Belongs to the peptidase A25 family.</text>
</comment>
<keyword evidence="1 4" id="KW-0645">Protease</keyword>
<keyword evidence="3 4" id="KW-0865">Zymogen</keyword>
<comment type="function">
    <text evidence="4">Initiates the rapid degradation of small, acid-soluble proteins during spore germination.</text>
</comment>
<sequence>MGNINIRTDLAVELNEAVDKSDSRYSGVIVREHIDKVSLVKVTTLEIINEEGEKLFNRKAGIYITIEAEGLGENDDFYNERVIEIISGQIDALIRPCISKNNKLLVVGLGNRNVTADSLGPDVVDKLIINSHIHGEKDEISVRLSALSPGVMAQTGIETSSIIKGIADEIDPGVIIVIDALAARNTQRLNKTIQISNRGINPGSGVGNHRTGITSDNIGVPVIAVGVPTVIDAATIIGDVTKDYENIPKHLSDMYVTPKDIDENIRITAEIIAESINELVYA</sequence>
<organism evidence="5 6">
    <name type="scientific">Lachnospira intestinalis</name>
    <dbReference type="NCBI Taxonomy" id="3133158"/>
    <lineage>
        <taxon>Bacteria</taxon>
        <taxon>Bacillati</taxon>
        <taxon>Bacillota</taxon>
        <taxon>Clostridia</taxon>
        <taxon>Lachnospirales</taxon>
        <taxon>Lachnospiraceae</taxon>
        <taxon>Lachnospira</taxon>
    </lineage>
</organism>
<evidence type="ECO:0000256" key="1">
    <source>
        <dbReference type="ARBA" id="ARBA00022670"/>
    </source>
</evidence>
<accession>A0ABV1GQ47</accession>
<gene>
    <name evidence="4 5" type="primary">gpr</name>
    <name evidence="5" type="ORF">WMO38_09430</name>
</gene>
<dbReference type="Proteomes" id="UP001480973">
    <property type="component" value="Unassembled WGS sequence"/>
</dbReference>
<dbReference type="InterPro" id="IPR023430">
    <property type="entry name" value="Pept_HybD-like_dom_sf"/>
</dbReference>
<dbReference type="Gene3D" id="3.40.50.1450">
    <property type="entry name" value="HybD-like"/>
    <property type="match status" value="1"/>
</dbReference>
<comment type="PTM">
    <text evidence="4">Autoproteolytically processed. The inactive tetrameric zymogen termed p46 autoprocesses to a smaller form termed p41, which is active only during spore germination.</text>
</comment>
<protein>
    <recommendedName>
        <fullName evidence="4">Germination protease</fullName>
        <ecNumber evidence="4">3.4.24.78</ecNumber>
    </recommendedName>
    <alternativeName>
        <fullName evidence="4">GPR endopeptidase</fullName>
    </alternativeName>
    <alternativeName>
        <fullName evidence="4">Germination proteinase</fullName>
    </alternativeName>
    <alternativeName>
        <fullName evidence="4">Spore protease</fullName>
    </alternativeName>
</protein>
<dbReference type="GO" id="GO:0016787">
    <property type="term" value="F:hydrolase activity"/>
    <property type="evidence" value="ECO:0007669"/>
    <property type="project" value="UniProtKB-KW"/>
</dbReference>
<dbReference type="EMBL" id="JBBMES010000009">
    <property type="protein sequence ID" value="MEQ2535335.1"/>
    <property type="molecule type" value="Genomic_DNA"/>
</dbReference>
<proteinExistence type="inferred from homology"/>
<dbReference type="NCBIfam" id="TIGR01441">
    <property type="entry name" value="GPR"/>
    <property type="match status" value="1"/>
</dbReference>
<dbReference type="Pfam" id="PF03418">
    <property type="entry name" value="Peptidase_A25"/>
    <property type="match status" value="1"/>
</dbReference>
<evidence type="ECO:0000313" key="6">
    <source>
        <dbReference type="Proteomes" id="UP001480973"/>
    </source>
</evidence>
<feature type="propeptide" id="PRO_5044939280" evidence="4">
    <location>
        <begin position="1"/>
        <end position="9"/>
    </location>
</feature>
<evidence type="ECO:0000256" key="4">
    <source>
        <dbReference type="HAMAP-Rule" id="MF_00626"/>
    </source>
</evidence>
<comment type="catalytic activity">
    <reaction evidence="4">
        <text>Endopeptidase action with P4 Glu or Asp, P1 preferably Glu &gt; Asp, P1' hydrophobic and P2' Ala.</text>
        <dbReference type="EC" id="3.4.24.78"/>
    </reaction>
</comment>
<dbReference type="EC" id="3.4.24.78" evidence="4"/>
<reference evidence="5 6" key="1">
    <citation type="submission" date="2024-03" db="EMBL/GenBank/DDBJ databases">
        <title>Human intestinal bacterial collection.</title>
        <authorList>
            <person name="Pauvert C."/>
            <person name="Hitch T.C.A."/>
            <person name="Clavel T."/>
        </authorList>
    </citation>
    <scope>NUCLEOTIDE SEQUENCE [LARGE SCALE GENOMIC DNA]</scope>
    <source>
        <strain evidence="5 6">CLA-JM-H10</strain>
    </source>
</reference>
<dbReference type="SUPFAM" id="SSF53163">
    <property type="entry name" value="HybD-like"/>
    <property type="match status" value="1"/>
</dbReference>
<comment type="caution">
    <text evidence="5">The sequence shown here is derived from an EMBL/GenBank/DDBJ whole genome shotgun (WGS) entry which is preliminary data.</text>
</comment>
<feature type="chain" id="PRO_5044939279" description="Germination protease" evidence="4">
    <location>
        <begin position="10"/>
        <end position="282"/>
    </location>
</feature>
<dbReference type="InterPro" id="IPR005080">
    <property type="entry name" value="Peptidase_A25"/>
</dbReference>
<evidence type="ECO:0000256" key="3">
    <source>
        <dbReference type="ARBA" id="ARBA00023145"/>
    </source>
</evidence>
<keyword evidence="6" id="KW-1185">Reference proteome</keyword>
<name>A0ABV1GQ47_9FIRM</name>
<evidence type="ECO:0000313" key="5">
    <source>
        <dbReference type="EMBL" id="MEQ2535335.1"/>
    </source>
</evidence>
<evidence type="ECO:0000256" key="2">
    <source>
        <dbReference type="ARBA" id="ARBA00022801"/>
    </source>
</evidence>